<organism evidence="2 3">
    <name type="scientific">Chryseobacterium metallicongregator</name>
    <dbReference type="NCBI Taxonomy" id="3073042"/>
    <lineage>
        <taxon>Bacteria</taxon>
        <taxon>Pseudomonadati</taxon>
        <taxon>Bacteroidota</taxon>
        <taxon>Flavobacteriia</taxon>
        <taxon>Flavobacteriales</taxon>
        <taxon>Weeksellaceae</taxon>
        <taxon>Chryseobacterium group</taxon>
        <taxon>Chryseobacterium</taxon>
    </lineage>
</organism>
<dbReference type="Proteomes" id="UP001260959">
    <property type="component" value="Unassembled WGS sequence"/>
</dbReference>
<gene>
    <name evidence="2" type="ORF">REB14_16855</name>
</gene>
<accession>A0ABU1E8B9</accession>
<reference evidence="2 3" key="1">
    <citation type="submission" date="2023-08" db="EMBL/GenBank/DDBJ databases">
        <authorList>
            <person name="Maltman C."/>
        </authorList>
    </citation>
    <scope>NUCLEOTIDE SEQUENCE [LARGE SCALE GENOMIC DNA]</scope>
    <source>
        <strain evidence="2 3">ES2</strain>
    </source>
</reference>
<keyword evidence="1" id="KW-0175">Coiled coil</keyword>
<evidence type="ECO:0000256" key="1">
    <source>
        <dbReference type="SAM" id="Coils"/>
    </source>
</evidence>
<name>A0ABU1E8B9_9FLAO</name>
<feature type="coiled-coil region" evidence="1">
    <location>
        <begin position="237"/>
        <end position="264"/>
    </location>
</feature>
<proteinExistence type="predicted"/>
<keyword evidence="3" id="KW-1185">Reference proteome</keyword>
<dbReference type="RefSeq" id="WP_309522768.1">
    <property type="nucleotide sequence ID" value="NZ_JAVIXS010000016.1"/>
</dbReference>
<evidence type="ECO:0000313" key="3">
    <source>
        <dbReference type="Proteomes" id="UP001260959"/>
    </source>
</evidence>
<comment type="caution">
    <text evidence="2">The sequence shown here is derived from an EMBL/GenBank/DDBJ whole genome shotgun (WGS) entry which is preliminary data.</text>
</comment>
<evidence type="ECO:0000313" key="2">
    <source>
        <dbReference type="EMBL" id="MDR4953851.1"/>
    </source>
</evidence>
<dbReference type="EMBL" id="JAVIXS010000016">
    <property type="protein sequence ID" value="MDR4953851.1"/>
    <property type="molecule type" value="Genomic_DNA"/>
</dbReference>
<protein>
    <submittedName>
        <fullName evidence="2">Uncharacterized protein</fullName>
    </submittedName>
</protein>
<sequence length="268" mass="31231">MTVQDLFFSLPLYQKIKLDKTHSELISDFFHYTYQIEGYNPSIGENTSFIIRRNRHFGTVTSNYEKYNGFHNIELVCVRTQELFKYFFILQSIEIEEDIYESFLVKIGQYPSLADLEFSKLNKFSKVIDKPSLHEIKKAVGLAANGVGIGSYVYLRRVFENLIESKHQKSKILQGWDEAAYQVARMDDKILILKDHLPTILVSHRSIYGIVSKGIHELSENECLAYFQVLLDAIVMMLEEEFKLKEEEKRLADMKANLAKIHQDLKKS</sequence>